<dbReference type="Gene3D" id="3.40.50.1820">
    <property type="entry name" value="alpha/beta hydrolase"/>
    <property type="match status" value="1"/>
</dbReference>
<dbReference type="PANTHER" id="PTHR42103">
    <property type="entry name" value="ALPHA/BETA-HYDROLASES SUPERFAMILY PROTEIN"/>
    <property type="match status" value="1"/>
</dbReference>
<reference evidence="1" key="1">
    <citation type="submission" date="2022-12" db="EMBL/GenBank/DDBJ databases">
        <authorList>
            <person name="Petersen C."/>
        </authorList>
    </citation>
    <scope>NUCLEOTIDE SEQUENCE</scope>
    <source>
        <strain evidence="1">IBT 15544</strain>
    </source>
</reference>
<dbReference type="OrthoDB" id="10260961at2759"/>
<dbReference type="PANTHER" id="PTHR42103:SF2">
    <property type="entry name" value="AB HYDROLASE-1 DOMAIN-CONTAINING PROTEIN"/>
    <property type="match status" value="1"/>
</dbReference>
<dbReference type="GeneID" id="83180937"/>
<reference evidence="1" key="2">
    <citation type="journal article" date="2023" name="IMA Fungus">
        <title>Comparative genomic study of the Penicillium genus elucidates a diverse pangenome and 15 lateral gene transfer events.</title>
        <authorList>
            <person name="Petersen C."/>
            <person name="Sorensen T."/>
            <person name="Nielsen M.R."/>
            <person name="Sondergaard T.E."/>
            <person name="Sorensen J.L."/>
            <person name="Fitzpatrick D.A."/>
            <person name="Frisvad J.C."/>
            <person name="Nielsen K.L."/>
        </authorList>
    </citation>
    <scope>NUCLEOTIDE SEQUENCE</scope>
    <source>
        <strain evidence="1">IBT 15544</strain>
    </source>
</reference>
<protein>
    <recommendedName>
        <fullName evidence="3">AB hydrolase-1 domain-containing protein</fullName>
    </recommendedName>
</protein>
<dbReference type="GO" id="GO:0017000">
    <property type="term" value="P:antibiotic biosynthetic process"/>
    <property type="evidence" value="ECO:0007669"/>
    <property type="project" value="UniProtKB-ARBA"/>
</dbReference>
<dbReference type="AlphaFoldDB" id="A0A9W9MIG9"/>
<gene>
    <name evidence="1" type="ORF">N7498_006574</name>
</gene>
<dbReference type="InterPro" id="IPR029058">
    <property type="entry name" value="AB_hydrolase_fold"/>
</dbReference>
<dbReference type="SUPFAM" id="SSF53474">
    <property type="entry name" value="alpha/beta-Hydrolases"/>
    <property type="match status" value="1"/>
</dbReference>
<sequence>MNVHAPAFSFSLRSVHGGCKLQCRLYLPGWIRNIESDPRGSVRGVILGHPYAPLGGTYDDEVISFLGDELLHEGYFVGTFNFRGAAPSEGRSSWTGRPELGDYVAFYGFMLQYLHRVEVALLQKQPRDPDHPPSPIASADRNIHLIIGGYSFGSLIASHVPTLDVMIDLFRTGATNPGTPIYEIGRKARKIAAATIRDLAPANPEESGNPDNPDEIELSAETAISYLLVSPLRPPVSQLLTGFCSLSLNVGGMSAPAQVRAAVRPADQLSAHRTLALYGDRDEFTSVRKLQRWSAELSRVPQSHFQSGEIEGAGHFWREAGVAEEAKRMLREWLRSGL</sequence>
<dbReference type="Proteomes" id="UP001150904">
    <property type="component" value="Unassembled WGS sequence"/>
</dbReference>
<name>A0A9W9MIG9_9EURO</name>
<dbReference type="EMBL" id="JAPQKR010000013">
    <property type="protein sequence ID" value="KAJ5201911.1"/>
    <property type="molecule type" value="Genomic_DNA"/>
</dbReference>
<accession>A0A9W9MIG9</accession>
<dbReference type="GO" id="GO:0072330">
    <property type="term" value="P:monocarboxylic acid biosynthetic process"/>
    <property type="evidence" value="ECO:0007669"/>
    <property type="project" value="UniProtKB-ARBA"/>
</dbReference>
<organism evidence="1 2">
    <name type="scientific">Penicillium cinerascens</name>
    <dbReference type="NCBI Taxonomy" id="70096"/>
    <lineage>
        <taxon>Eukaryota</taxon>
        <taxon>Fungi</taxon>
        <taxon>Dikarya</taxon>
        <taxon>Ascomycota</taxon>
        <taxon>Pezizomycotina</taxon>
        <taxon>Eurotiomycetes</taxon>
        <taxon>Eurotiomycetidae</taxon>
        <taxon>Eurotiales</taxon>
        <taxon>Aspergillaceae</taxon>
        <taxon>Penicillium</taxon>
    </lineage>
</organism>
<proteinExistence type="predicted"/>
<evidence type="ECO:0008006" key="3">
    <source>
        <dbReference type="Google" id="ProtNLM"/>
    </source>
</evidence>
<dbReference type="RefSeq" id="XP_058307827.1">
    <property type="nucleotide sequence ID" value="XM_058453636.1"/>
</dbReference>
<evidence type="ECO:0000313" key="2">
    <source>
        <dbReference type="Proteomes" id="UP001150904"/>
    </source>
</evidence>
<comment type="caution">
    <text evidence="1">The sequence shown here is derived from an EMBL/GenBank/DDBJ whole genome shotgun (WGS) entry which is preliminary data.</text>
</comment>
<evidence type="ECO:0000313" key="1">
    <source>
        <dbReference type="EMBL" id="KAJ5201911.1"/>
    </source>
</evidence>
<keyword evidence="2" id="KW-1185">Reference proteome</keyword>